<evidence type="ECO:0000259" key="1">
    <source>
        <dbReference type="Pfam" id="PF00534"/>
    </source>
</evidence>
<dbReference type="GO" id="GO:0016757">
    <property type="term" value="F:glycosyltransferase activity"/>
    <property type="evidence" value="ECO:0007669"/>
    <property type="project" value="InterPro"/>
</dbReference>
<dbReference type="Pfam" id="PF00534">
    <property type="entry name" value="Glycos_transf_1"/>
    <property type="match status" value="1"/>
</dbReference>
<reference evidence="2 3" key="1">
    <citation type="journal article" date="2016" name="Nat. Commun.">
        <title>Thousands of microbial genomes shed light on interconnected biogeochemical processes in an aquifer system.</title>
        <authorList>
            <person name="Anantharaman K."/>
            <person name="Brown C.T."/>
            <person name="Hug L.A."/>
            <person name="Sharon I."/>
            <person name="Castelle C.J."/>
            <person name="Probst A.J."/>
            <person name="Thomas B.C."/>
            <person name="Singh A."/>
            <person name="Wilkins M.J."/>
            <person name="Karaoz U."/>
            <person name="Brodie E.L."/>
            <person name="Williams K.H."/>
            <person name="Hubbard S.S."/>
            <person name="Banfield J.F."/>
        </authorList>
    </citation>
    <scope>NUCLEOTIDE SEQUENCE [LARGE SCALE GENOMIC DNA]</scope>
</reference>
<organism evidence="2 3">
    <name type="scientific">Candidatus Woesebacteria bacterium RBG_16_39_8b</name>
    <dbReference type="NCBI Taxonomy" id="1802482"/>
    <lineage>
        <taxon>Bacteria</taxon>
        <taxon>Candidatus Woeseibacteriota</taxon>
    </lineage>
</organism>
<dbReference type="InterPro" id="IPR001296">
    <property type="entry name" value="Glyco_trans_1"/>
</dbReference>
<name>A0A1F7XCU9_9BACT</name>
<dbReference type="AlphaFoldDB" id="A0A1F7XCU9"/>
<evidence type="ECO:0000313" key="2">
    <source>
        <dbReference type="EMBL" id="OGM12599.1"/>
    </source>
</evidence>
<protein>
    <recommendedName>
        <fullName evidence="1">Glycosyl transferase family 1 domain-containing protein</fullName>
    </recommendedName>
</protein>
<gene>
    <name evidence="2" type="ORF">A2V80_02960</name>
</gene>
<feature type="domain" description="Glycosyl transferase family 1" evidence="1">
    <location>
        <begin position="1"/>
        <end position="57"/>
    </location>
</feature>
<comment type="caution">
    <text evidence="2">The sequence shown here is derived from an EMBL/GenBank/DDBJ whole genome shotgun (WGS) entry which is preliminary data.</text>
</comment>
<dbReference type="Proteomes" id="UP000179013">
    <property type="component" value="Unassembled WGS sequence"/>
</dbReference>
<evidence type="ECO:0000313" key="3">
    <source>
        <dbReference type="Proteomes" id="UP000179013"/>
    </source>
</evidence>
<proteinExistence type="predicted"/>
<dbReference type="Gene3D" id="3.40.50.2000">
    <property type="entry name" value="Glycogen Phosphorylase B"/>
    <property type="match status" value="1"/>
</dbReference>
<accession>A0A1F7XCU9</accession>
<dbReference type="EMBL" id="MGFU01000028">
    <property type="protein sequence ID" value="OGM12599.1"/>
    <property type="molecule type" value="Genomic_DNA"/>
</dbReference>
<dbReference type="SUPFAM" id="SSF53756">
    <property type="entry name" value="UDP-Glycosyltransferase/glycogen phosphorylase"/>
    <property type="match status" value="1"/>
</dbReference>
<sequence length="75" mass="8607">MSAGTIPLAYSAGGHIEIISEGESGYLWKTKQELFNKTQILIKDKNLQLKLSKNTRRSSEVYEYERFEAQVLEIL</sequence>